<dbReference type="OMA" id="QADIMWR"/>
<feature type="domain" description="Alpha/beta hydrolase fold-3" evidence="1">
    <location>
        <begin position="83"/>
        <end position="294"/>
    </location>
</feature>
<protein>
    <recommendedName>
        <fullName evidence="1">Alpha/beta hydrolase fold-3 domain-containing protein</fullName>
    </recommendedName>
</protein>
<comment type="caution">
    <text evidence="2">The sequence shown here is derived from an EMBL/GenBank/DDBJ whole genome shotgun (WGS) entry which is preliminary data.</text>
</comment>
<dbReference type="InterPro" id="IPR029058">
    <property type="entry name" value="AB_hydrolase_fold"/>
</dbReference>
<dbReference type="AlphaFoldDB" id="A0AA38FHU0"/>
<dbReference type="PANTHER" id="PTHR23024:SF635">
    <property type="entry name" value="OS07G0162700 PROTEIN"/>
    <property type="match status" value="1"/>
</dbReference>
<dbReference type="Pfam" id="PF07859">
    <property type="entry name" value="Abhydrolase_3"/>
    <property type="match status" value="1"/>
</dbReference>
<keyword evidence="3" id="KW-1185">Reference proteome</keyword>
<accession>A0AA38FHU0</accession>
<proteinExistence type="predicted"/>
<evidence type="ECO:0000313" key="2">
    <source>
        <dbReference type="EMBL" id="KAH9302755.1"/>
    </source>
</evidence>
<gene>
    <name evidence="2" type="ORF">KI387_014338</name>
</gene>
<dbReference type="GO" id="GO:0016787">
    <property type="term" value="F:hydrolase activity"/>
    <property type="evidence" value="ECO:0007669"/>
    <property type="project" value="InterPro"/>
</dbReference>
<evidence type="ECO:0000313" key="3">
    <source>
        <dbReference type="Proteomes" id="UP000824469"/>
    </source>
</evidence>
<dbReference type="SUPFAM" id="SSF53474">
    <property type="entry name" value="alpha/beta-Hydrolases"/>
    <property type="match status" value="1"/>
</dbReference>
<evidence type="ECO:0000259" key="1">
    <source>
        <dbReference type="Pfam" id="PF07859"/>
    </source>
</evidence>
<reference evidence="2 3" key="1">
    <citation type="journal article" date="2021" name="Nat. Plants">
        <title>The Taxus genome provides insights into paclitaxel biosynthesis.</title>
        <authorList>
            <person name="Xiong X."/>
            <person name="Gou J."/>
            <person name="Liao Q."/>
            <person name="Li Y."/>
            <person name="Zhou Q."/>
            <person name="Bi G."/>
            <person name="Li C."/>
            <person name="Du R."/>
            <person name="Wang X."/>
            <person name="Sun T."/>
            <person name="Guo L."/>
            <person name="Liang H."/>
            <person name="Lu P."/>
            <person name="Wu Y."/>
            <person name="Zhang Z."/>
            <person name="Ro D.K."/>
            <person name="Shang Y."/>
            <person name="Huang S."/>
            <person name="Yan J."/>
        </authorList>
    </citation>
    <scope>NUCLEOTIDE SEQUENCE [LARGE SCALE GENOMIC DNA]</scope>
    <source>
        <strain evidence="2">Ta-2019</strain>
    </source>
</reference>
<organism evidence="2 3">
    <name type="scientific">Taxus chinensis</name>
    <name type="common">Chinese yew</name>
    <name type="synonym">Taxus wallichiana var. chinensis</name>
    <dbReference type="NCBI Taxonomy" id="29808"/>
    <lineage>
        <taxon>Eukaryota</taxon>
        <taxon>Viridiplantae</taxon>
        <taxon>Streptophyta</taxon>
        <taxon>Embryophyta</taxon>
        <taxon>Tracheophyta</taxon>
        <taxon>Spermatophyta</taxon>
        <taxon>Pinopsida</taxon>
        <taxon>Pinidae</taxon>
        <taxon>Conifers II</taxon>
        <taxon>Cupressales</taxon>
        <taxon>Taxaceae</taxon>
        <taxon>Taxus</taxon>
    </lineage>
</organism>
<name>A0AA38FHU0_TAXCH</name>
<dbReference type="EMBL" id="JAHRHJ020000009">
    <property type="protein sequence ID" value="KAH9302755.1"/>
    <property type="molecule type" value="Genomic_DNA"/>
</dbReference>
<dbReference type="Proteomes" id="UP000824469">
    <property type="component" value="Unassembled WGS sequence"/>
</dbReference>
<sequence>MGDNCECGTEQPRVVADLCGLIKVYSDGSIVRAGEPYLPPPKSEENNDKLGPYKDVVYNAELGLWARIYLPPPPHKKTRLPVLLFFHASGFCSLSPATPVVHSMCLLWAARLGVIIVSVKYRLAPENRLPAAYEDSIAALQWVLAMKTEAGGGAVAVDPWLHSHADLSNIFVAGESAGGNVAHHLGCWVAAQDAKNAGADRTPSEARDPGLMEQADIMWRYALPVGSNRDHPFCNPVGEGRESAVSTLALPPMLFVIAGLDALLDRLLQYCELLKKCGKQVEVAMFDEDDHGFTLFNAESDNSLEAIRRFSDFIWNKS</sequence>
<dbReference type="InterPro" id="IPR050466">
    <property type="entry name" value="Carboxylest/Gibb_receptor"/>
</dbReference>
<dbReference type="InterPro" id="IPR013094">
    <property type="entry name" value="AB_hydrolase_3"/>
</dbReference>
<dbReference type="PANTHER" id="PTHR23024">
    <property type="entry name" value="ARYLACETAMIDE DEACETYLASE"/>
    <property type="match status" value="1"/>
</dbReference>
<dbReference type="Gene3D" id="3.40.50.1820">
    <property type="entry name" value="alpha/beta hydrolase"/>
    <property type="match status" value="1"/>
</dbReference>